<reference evidence="2" key="1">
    <citation type="journal article" date="2015" name="Nature">
        <title>Complex archaea that bridge the gap between prokaryotes and eukaryotes.</title>
        <authorList>
            <person name="Spang A."/>
            <person name="Saw J.H."/>
            <person name="Jorgensen S.L."/>
            <person name="Zaremba-Niedzwiedzka K."/>
            <person name="Martijn J."/>
            <person name="Lind A.E."/>
            <person name="van Eijk R."/>
            <person name="Schleper C."/>
            <person name="Guy L."/>
            <person name="Ettema T.J."/>
        </authorList>
    </citation>
    <scope>NUCLEOTIDE SEQUENCE</scope>
</reference>
<dbReference type="SMART" id="SM00052">
    <property type="entry name" value="EAL"/>
    <property type="match status" value="1"/>
</dbReference>
<organism evidence="2">
    <name type="scientific">marine sediment metagenome</name>
    <dbReference type="NCBI Taxonomy" id="412755"/>
    <lineage>
        <taxon>unclassified sequences</taxon>
        <taxon>metagenomes</taxon>
        <taxon>ecological metagenomes</taxon>
    </lineage>
</organism>
<gene>
    <name evidence="2" type="ORF">LCGC14_0001480</name>
</gene>
<dbReference type="GO" id="GO:0071111">
    <property type="term" value="F:cyclic-guanylate-specific phosphodiesterase activity"/>
    <property type="evidence" value="ECO:0007669"/>
    <property type="project" value="InterPro"/>
</dbReference>
<name>A0A0F9W708_9ZZZZ</name>
<dbReference type="InterPro" id="IPR001633">
    <property type="entry name" value="EAL_dom"/>
</dbReference>
<dbReference type="EMBL" id="LAZR01000001">
    <property type="protein sequence ID" value="KKO12140.1"/>
    <property type="molecule type" value="Genomic_DNA"/>
</dbReference>
<comment type="caution">
    <text evidence="2">The sequence shown here is derived from an EMBL/GenBank/DDBJ whole genome shotgun (WGS) entry which is preliminary data.</text>
</comment>
<protein>
    <recommendedName>
        <fullName evidence="1">EAL domain-containing protein</fullName>
    </recommendedName>
</protein>
<dbReference type="AlphaFoldDB" id="A0A0F9W708"/>
<dbReference type="Gene3D" id="3.20.20.450">
    <property type="entry name" value="EAL domain"/>
    <property type="match status" value="1"/>
</dbReference>
<evidence type="ECO:0000313" key="2">
    <source>
        <dbReference type="EMBL" id="KKO12140.1"/>
    </source>
</evidence>
<feature type="domain" description="EAL" evidence="1">
    <location>
        <begin position="1"/>
        <end position="226"/>
    </location>
</feature>
<dbReference type="CDD" id="cd01948">
    <property type="entry name" value="EAL"/>
    <property type="match status" value="1"/>
</dbReference>
<dbReference type="SUPFAM" id="SSF141868">
    <property type="entry name" value="EAL domain-like"/>
    <property type="match status" value="1"/>
</dbReference>
<dbReference type="InterPro" id="IPR035919">
    <property type="entry name" value="EAL_sf"/>
</dbReference>
<proteinExistence type="predicted"/>
<sequence>MLVGAEALVRWNHPERGVVSPIEFIPLAEQNGLILGLGHEVLELGLEQLKKWQQVPHYRSLKLSINLVPEQFYEDGFAKSLEALLTEREIDPKLLMLEFTESTLLDNLELARFNMQQLSEIGVHFAIDDFGTGYSSLTYLSQLPLDMLKIDQSFVRNIGVNVKDAAIVRTIIDMAYTLDMSVLAEGVETEAQRKFLLGHGCTLYQGYLFGRPVPVDRFEAAWAVSAVKSV</sequence>
<dbReference type="PROSITE" id="PS50883">
    <property type="entry name" value="EAL"/>
    <property type="match status" value="1"/>
</dbReference>
<dbReference type="PANTHER" id="PTHR33121">
    <property type="entry name" value="CYCLIC DI-GMP PHOSPHODIESTERASE PDEF"/>
    <property type="match status" value="1"/>
</dbReference>
<evidence type="ECO:0000259" key="1">
    <source>
        <dbReference type="PROSITE" id="PS50883"/>
    </source>
</evidence>
<dbReference type="Pfam" id="PF00563">
    <property type="entry name" value="EAL"/>
    <property type="match status" value="1"/>
</dbReference>
<dbReference type="InterPro" id="IPR050706">
    <property type="entry name" value="Cyclic-di-GMP_PDE-like"/>
</dbReference>
<accession>A0A0F9W708</accession>
<dbReference type="PANTHER" id="PTHR33121:SF79">
    <property type="entry name" value="CYCLIC DI-GMP PHOSPHODIESTERASE PDED-RELATED"/>
    <property type="match status" value="1"/>
</dbReference>